<accession>A0AA88MVW9</accession>
<protein>
    <submittedName>
        <fullName evidence="2">Uncharacterized protein</fullName>
    </submittedName>
</protein>
<proteinExistence type="predicted"/>
<comment type="caution">
    <text evidence="2">The sequence shown here is derived from an EMBL/GenBank/DDBJ whole genome shotgun (WGS) entry which is preliminary data.</text>
</comment>
<feature type="compositionally biased region" description="Basic residues" evidence="1">
    <location>
        <begin position="1"/>
        <end position="19"/>
    </location>
</feature>
<evidence type="ECO:0000313" key="3">
    <source>
        <dbReference type="Proteomes" id="UP001187415"/>
    </source>
</evidence>
<evidence type="ECO:0000256" key="1">
    <source>
        <dbReference type="SAM" id="MobiDB-lite"/>
    </source>
</evidence>
<dbReference type="InterPro" id="IPR011990">
    <property type="entry name" value="TPR-like_helical_dom_sf"/>
</dbReference>
<evidence type="ECO:0000313" key="2">
    <source>
        <dbReference type="EMBL" id="KAK2844508.1"/>
    </source>
</evidence>
<gene>
    <name evidence="2" type="ORF">Q5P01_011167</name>
</gene>
<sequence>MGGQARGKKKNKPKRKDKRPNRDAGFVTLSPQERMKLRMHEKAKKKTAEKYSVEQLLEKTEECMDSFDFEMAGLFCQRALDVEATNLQALDMLGHIYSELGDTDKAKEISFL</sequence>
<dbReference type="AlphaFoldDB" id="A0AA88MVW9"/>
<keyword evidence="3" id="KW-1185">Reference proteome</keyword>
<name>A0AA88MVW9_CHASR</name>
<feature type="region of interest" description="Disordered" evidence="1">
    <location>
        <begin position="1"/>
        <end position="25"/>
    </location>
</feature>
<dbReference type="EMBL" id="JAUPFM010000008">
    <property type="protein sequence ID" value="KAK2844508.1"/>
    <property type="molecule type" value="Genomic_DNA"/>
</dbReference>
<organism evidence="2 3">
    <name type="scientific">Channa striata</name>
    <name type="common">Snakehead murrel</name>
    <name type="synonym">Ophicephalus striatus</name>
    <dbReference type="NCBI Taxonomy" id="64152"/>
    <lineage>
        <taxon>Eukaryota</taxon>
        <taxon>Metazoa</taxon>
        <taxon>Chordata</taxon>
        <taxon>Craniata</taxon>
        <taxon>Vertebrata</taxon>
        <taxon>Euteleostomi</taxon>
        <taxon>Actinopterygii</taxon>
        <taxon>Neopterygii</taxon>
        <taxon>Teleostei</taxon>
        <taxon>Neoteleostei</taxon>
        <taxon>Acanthomorphata</taxon>
        <taxon>Anabantaria</taxon>
        <taxon>Anabantiformes</taxon>
        <taxon>Channoidei</taxon>
        <taxon>Channidae</taxon>
        <taxon>Channa</taxon>
    </lineage>
</organism>
<reference evidence="2" key="1">
    <citation type="submission" date="2023-07" db="EMBL/GenBank/DDBJ databases">
        <title>Chromosome-level Genome Assembly of Striped Snakehead (Channa striata).</title>
        <authorList>
            <person name="Liu H."/>
        </authorList>
    </citation>
    <scope>NUCLEOTIDE SEQUENCE</scope>
    <source>
        <strain evidence="2">Gz</strain>
        <tissue evidence="2">Muscle</tissue>
    </source>
</reference>
<dbReference type="Gene3D" id="1.25.40.10">
    <property type="entry name" value="Tetratricopeptide repeat domain"/>
    <property type="match status" value="1"/>
</dbReference>
<dbReference type="Proteomes" id="UP001187415">
    <property type="component" value="Unassembled WGS sequence"/>
</dbReference>
<dbReference type="SUPFAM" id="SSF48452">
    <property type="entry name" value="TPR-like"/>
    <property type="match status" value="1"/>
</dbReference>